<dbReference type="GO" id="GO:0016020">
    <property type="term" value="C:membrane"/>
    <property type="evidence" value="ECO:0007669"/>
    <property type="project" value="UniProtKB-SubCell"/>
</dbReference>
<evidence type="ECO:0000313" key="7">
    <source>
        <dbReference type="Proteomes" id="UP001107558"/>
    </source>
</evidence>
<dbReference type="EMBL" id="JADBJN010000004">
    <property type="protein sequence ID" value="KAG5668849.1"/>
    <property type="molecule type" value="Genomic_DNA"/>
</dbReference>
<keyword evidence="5" id="KW-0812">Transmembrane</keyword>
<dbReference type="FunFam" id="3.40.50.2000:FF:000050">
    <property type="entry name" value="UDP-glucuronosyltransferase"/>
    <property type="match status" value="1"/>
</dbReference>
<keyword evidence="2 4" id="KW-0328">Glycosyltransferase</keyword>
<evidence type="ECO:0000256" key="2">
    <source>
        <dbReference type="ARBA" id="ARBA00022676"/>
    </source>
</evidence>
<keyword evidence="7" id="KW-1185">Reference proteome</keyword>
<comment type="catalytic activity">
    <reaction evidence="5">
        <text>glucuronate acceptor + UDP-alpha-D-glucuronate = acceptor beta-D-glucuronoside + UDP + H(+)</text>
        <dbReference type="Rhea" id="RHEA:21032"/>
        <dbReference type="ChEBI" id="CHEBI:15378"/>
        <dbReference type="ChEBI" id="CHEBI:58052"/>
        <dbReference type="ChEBI" id="CHEBI:58223"/>
        <dbReference type="ChEBI" id="CHEBI:132367"/>
        <dbReference type="ChEBI" id="CHEBI:132368"/>
        <dbReference type="EC" id="2.4.1.17"/>
    </reaction>
</comment>
<dbReference type="Gene3D" id="3.40.50.2000">
    <property type="entry name" value="Glycogen Phosphorylase B"/>
    <property type="match status" value="1"/>
</dbReference>
<evidence type="ECO:0000256" key="4">
    <source>
        <dbReference type="RuleBase" id="RU003718"/>
    </source>
</evidence>
<name>A0A9J6BG39_POLVA</name>
<protein>
    <recommendedName>
        <fullName evidence="5">UDP-glucuronosyltransferase</fullName>
        <ecNumber evidence="5">2.4.1.17</ecNumber>
    </recommendedName>
</protein>
<organism evidence="6 7">
    <name type="scientific">Polypedilum vanderplanki</name>
    <name type="common">Sleeping chironomid midge</name>
    <dbReference type="NCBI Taxonomy" id="319348"/>
    <lineage>
        <taxon>Eukaryota</taxon>
        <taxon>Metazoa</taxon>
        <taxon>Ecdysozoa</taxon>
        <taxon>Arthropoda</taxon>
        <taxon>Hexapoda</taxon>
        <taxon>Insecta</taxon>
        <taxon>Pterygota</taxon>
        <taxon>Neoptera</taxon>
        <taxon>Endopterygota</taxon>
        <taxon>Diptera</taxon>
        <taxon>Nematocera</taxon>
        <taxon>Chironomoidea</taxon>
        <taxon>Chironomidae</taxon>
        <taxon>Chironominae</taxon>
        <taxon>Polypedilum</taxon>
        <taxon>Polypedilum</taxon>
    </lineage>
</organism>
<dbReference type="AlphaFoldDB" id="A0A9J6BG39"/>
<proteinExistence type="inferred from homology"/>
<evidence type="ECO:0000256" key="1">
    <source>
        <dbReference type="ARBA" id="ARBA00009995"/>
    </source>
</evidence>
<evidence type="ECO:0000313" key="6">
    <source>
        <dbReference type="EMBL" id="KAG5668849.1"/>
    </source>
</evidence>
<dbReference type="CDD" id="cd03784">
    <property type="entry name" value="GT1_Gtf-like"/>
    <property type="match status" value="1"/>
</dbReference>
<dbReference type="PROSITE" id="PS00375">
    <property type="entry name" value="UDPGT"/>
    <property type="match status" value="1"/>
</dbReference>
<keyword evidence="3 4" id="KW-0808">Transferase</keyword>
<dbReference type="InterPro" id="IPR035595">
    <property type="entry name" value="UDP_glycos_trans_CS"/>
</dbReference>
<feature type="transmembrane region" description="Helical" evidence="5">
    <location>
        <begin position="474"/>
        <end position="493"/>
    </location>
</feature>
<sequence length="517" mass="60417">MDFLKSFVIFLNINLVFTANILAIFQYPFYSHQFTYHKLMKELALRGHNLTIFTSHLFNYDNFSNVIQHHFTDSLKISNRNTNMLEYKQKNLNWFQIDQRELKTFYETTKSEILHPEMQKIIKNNENQKFDLIIIECCFCHLIFLTEIYDCPFIYVSASDVSFVWHGLMGNDVNPALYSDFQLVPFLHRYLTFFERVQSLFRTFIIILKTAIFTMDDEIKREHFPNISMNVVDVIQKRSALLLTNTNVAFGHIRPLMPNTVQVGFMHIEPPKEIKDKNLKEFLDNSTNGIIVMSLGSKADTKSLNLSTVNKFLNVFNQTKFNVVWKSHESDQIIPQNVMLCNWLPLADVLAHKNVKLLITHGGILTAYEAIDREIPMIVLPMAYDQISNAKMMVHKKIAIELDLNNFSEENLLSAIDEVTKGDFKENVKKLREKVYDQPIKSLDLAVWHVESVLRNKNELKVPTSSYGEQFKRYYVDVFGSAIILIFIVNRIIKKIVTIVKNKFKKYFSNKCKLKIS</sequence>
<dbReference type="OrthoDB" id="5835829at2759"/>
<feature type="transmembrane region" description="Helical" evidence="5">
    <location>
        <begin position="7"/>
        <end position="30"/>
    </location>
</feature>
<dbReference type="SUPFAM" id="SSF53756">
    <property type="entry name" value="UDP-Glycosyltransferase/glycogen phosphorylase"/>
    <property type="match status" value="1"/>
</dbReference>
<dbReference type="GO" id="GO:0015020">
    <property type="term" value="F:glucuronosyltransferase activity"/>
    <property type="evidence" value="ECO:0007669"/>
    <property type="project" value="UniProtKB-EC"/>
</dbReference>
<comment type="caution">
    <text evidence="6">The sequence shown here is derived from an EMBL/GenBank/DDBJ whole genome shotgun (WGS) entry which is preliminary data.</text>
</comment>
<comment type="subcellular location">
    <subcellularLocation>
        <location evidence="5">Membrane</location>
        <topology evidence="5">Single-pass membrane protein</topology>
    </subcellularLocation>
</comment>
<dbReference type="EC" id="2.4.1.17" evidence="5"/>
<dbReference type="Pfam" id="PF00201">
    <property type="entry name" value="UDPGT"/>
    <property type="match status" value="1"/>
</dbReference>
<dbReference type="Proteomes" id="UP001107558">
    <property type="component" value="Chromosome 4"/>
</dbReference>
<comment type="caution">
    <text evidence="5">Lacks conserved residue(s) required for the propagation of feature annotation.</text>
</comment>
<accession>A0A9J6BG39</accession>
<evidence type="ECO:0000256" key="3">
    <source>
        <dbReference type="ARBA" id="ARBA00022679"/>
    </source>
</evidence>
<reference evidence="6" key="1">
    <citation type="submission" date="2021-03" db="EMBL/GenBank/DDBJ databases">
        <title>Chromosome level genome of the anhydrobiotic midge Polypedilum vanderplanki.</title>
        <authorList>
            <person name="Yoshida Y."/>
            <person name="Kikawada T."/>
            <person name="Gusev O."/>
        </authorList>
    </citation>
    <scope>NUCLEOTIDE SEQUENCE</scope>
    <source>
        <strain evidence="6">NIAS01</strain>
        <tissue evidence="6">Whole body or cell culture</tissue>
    </source>
</reference>
<dbReference type="PANTHER" id="PTHR48043">
    <property type="entry name" value="EG:EG0003.4 PROTEIN-RELATED"/>
    <property type="match status" value="1"/>
</dbReference>
<comment type="similarity">
    <text evidence="1 4">Belongs to the UDP-glycosyltransferase family.</text>
</comment>
<dbReference type="InterPro" id="IPR050271">
    <property type="entry name" value="UDP-glycosyltransferase"/>
</dbReference>
<evidence type="ECO:0000256" key="5">
    <source>
        <dbReference type="RuleBase" id="RU362059"/>
    </source>
</evidence>
<keyword evidence="5" id="KW-1133">Transmembrane helix</keyword>
<dbReference type="PANTHER" id="PTHR48043:SF145">
    <property type="entry name" value="FI06409P-RELATED"/>
    <property type="match status" value="1"/>
</dbReference>
<keyword evidence="5" id="KW-0472">Membrane</keyword>
<dbReference type="InterPro" id="IPR002213">
    <property type="entry name" value="UDP_glucos_trans"/>
</dbReference>
<gene>
    <name evidence="6" type="ORF">PVAND_016771</name>
</gene>